<accession>A0A6A5RDW6</accession>
<organism evidence="2 3">
    <name type="scientific">Didymella exigua CBS 183.55</name>
    <dbReference type="NCBI Taxonomy" id="1150837"/>
    <lineage>
        <taxon>Eukaryota</taxon>
        <taxon>Fungi</taxon>
        <taxon>Dikarya</taxon>
        <taxon>Ascomycota</taxon>
        <taxon>Pezizomycotina</taxon>
        <taxon>Dothideomycetes</taxon>
        <taxon>Pleosporomycetidae</taxon>
        <taxon>Pleosporales</taxon>
        <taxon>Pleosporineae</taxon>
        <taxon>Didymellaceae</taxon>
        <taxon>Didymella</taxon>
    </lineage>
</organism>
<dbReference type="Proteomes" id="UP000800082">
    <property type="component" value="Unassembled WGS sequence"/>
</dbReference>
<name>A0A6A5RDW6_9PLEO</name>
<dbReference type="Pfam" id="PF22936">
    <property type="entry name" value="Pol_BBD"/>
    <property type="match status" value="1"/>
</dbReference>
<proteinExistence type="predicted"/>
<reference evidence="2" key="1">
    <citation type="journal article" date="2020" name="Stud. Mycol.">
        <title>101 Dothideomycetes genomes: a test case for predicting lifestyles and emergence of pathogens.</title>
        <authorList>
            <person name="Haridas S."/>
            <person name="Albert R."/>
            <person name="Binder M."/>
            <person name="Bloem J."/>
            <person name="Labutti K."/>
            <person name="Salamov A."/>
            <person name="Andreopoulos B."/>
            <person name="Baker S."/>
            <person name="Barry K."/>
            <person name="Bills G."/>
            <person name="Bluhm B."/>
            <person name="Cannon C."/>
            <person name="Castanera R."/>
            <person name="Culley D."/>
            <person name="Daum C."/>
            <person name="Ezra D."/>
            <person name="Gonzalez J."/>
            <person name="Henrissat B."/>
            <person name="Kuo A."/>
            <person name="Liang C."/>
            <person name="Lipzen A."/>
            <person name="Lutzoni F."/>
            <person name="Magnuson J."/>
            <person name="Mondo S."/>
            <person name="Nolan M."/>
            <person name="Ohm R."/>
            <person name="Pangilinan J."/>
            <person name="Park H.-J."/>
            <person name="Ramirez L."/>
            <person name="Alfaro M."/>
            <person name="Sun H."/>
            <person name="Tritt A."/>
            <person name="Yoshinaga Y."/>
            <person name="Zwiers L.-H."/>
            <person name="Turgeon B."/>
            <person name="Goodwin S."/>
            <person name="Spatafora J."/>
            <person name="Crous P."/>
            <person name="Grigoriev I."/>
        </authorList>
    </citation>
    <scope>NUCLEOTIDE SEQUENCE</scope>
    <source>
        <strain evidence="2">CBS 183.55</strain>
    </source>
</reference>
<gene>
    <name evidence="2" type="ORF">M421DRAFT_7779</name>
</gene>
<evidence type="ECO:0000313" key="3">
    <source>
        <dbReference type="Proteomes" id="UP000800082"/>
    </source>
</evidence>
<dbReference type="PANTHER" id="PTHR40628:SF1">
    <property type="entry name" value="CHROMO DOMAIN-CONTAINING PROTEIN"/>
    <property type="match status" value="1"/>
</dbReference>
<evidence type="ECO:0000259" key="1">
    <source>
        <dbReference type="Pfam" id="PF22936"/>
    </source>
</evidence>
<protein>
    <recommendedName>
        <fullName evidence="1">Retrovirus-related Pol polyprotein from transposon TNT 1-94-like beta-barrel domain-containing protein</fullName>
    </recommendedName>
</protein>
<sequence length="251" mass="27552">MTNSKTPETDLCPDWIYSDSSDVHIAKDRAWFTSYHVFPSHVTSLYAIGAPIPVLGIGTIKLPVKATRGSFTSYGASPIELHNVLHAPTYFCNLLGRPLGAIYQISLGGSVHEGGRPNRGGLALNGRQVTHFQPGPISFFSLAVLPPPGTSFGPSAFRTGGSRAVSAHWPHAERSRWHAIPAHAALERDPLPDQPPYALHEMEFVNRRWGSEFRFLAQYGLGLLEERDRSEGRRIARALLQGRDPEVKVGV</sequence>
<dbReference type="InterPro" id="IPR054722">
    <property type="entry name" value="PolX-like_BBD"/>
</dbReference>
<dbReference type="PANTHER" id="PTHR40628">
    <property type="entry name" value="CHROMO DOMAIN-CONTAINING PROTEIN"/>
    <property type="match status" value="1"/>
</dbReference>
<dbReference type="RefSeq" id="XP_033445762.1">
    <property type="nucleotide sequence ID" value="XM_033597357.1"/>
</dbReference>
<evidence type="ECO:0000313" key="2">
    <source>
        <dbReference type="EMBL" id="KAF1925510.1"/>
    </source>
</evidence>
<keyword evidence="3" id="KW-1185">Reference proteome</keyword>
<dbReference type="OrthoDB" id="4232400at2759"/>
<dbReference type="AlphaFoldDB" id="A0A6A5RDW6"/>
<dbReference type="EMBL" id="ML978983">
    <property type="protein sequence ID" value="KAF1925510.1"/>
    <property type="molecule type" value="Genomic_DNA"/>
</dbReference>
<dbReference type="GeneID" id="54355024"/>
<feature type="domain" description="Retrovirus-related Pol polyprotein from transposon TNT 1-94-like beta-barrel" evidence="1">
    <location>
        <begin position="15"/>
        <end position="95"/>
    </location>
</feature>